<evidence type="ECO:0000256" key="1">
    <source>
        <dbReference type="SAM" id="MobiDB-lite"/>
    </source>
</evidence>
<feature type="compositionally biased region" description="Basic and acidic residues" evidence="1">
    <location>
        <begin position="172"/>
        <end position="190"/>
    </location>
</feature>
<name>A0AAD8J4G3_9APIA</name>
<reference evidence="2" key="2">
    <citation type="submission" date="2023-05" db="EMBL/GenBank/DDBJ databases">
        <authorList>
            <person name="Schelkunov M.I."/>
        </authorList>
    </citation>
    <scope>NUCLEOTIDE SEQUENCE</scope>
    <source>
        <strain evidence="2">Hsosn_3</strain>
        <tissue evidence="2">Leaf</tissue>
    </source>
</reference>
<evidence type="ECO:0000313" key="3">
    <source>
        <dbReference type="Proteomes" id="UP001237642"/>
    </source>
</evidence>
<comment type="caution">
    <text evidence="2">The sequence shown here is derived from an EMBL/GenBank/DDBJ whole genome shotgun (WGS) entry which is preliminary data.</text>
</comment>
<sequence>MSFEDFSLPEMAISQDDHDLEFKFCSVMEPGVTPESPADHLFSNGRLVPHDFPSSSSKSLNLASRSTSWGSSEDGSEFSSSSRSNSCSSSQRSSSSSSSSSTSTSDAISERRVLIRARRPRSSGNKRAPEAYEVHKHVWTAEHGSRKWQFIAAAPVLKCNVLHKSGKVMVKNKAESADQKVPKNKKEGKN</sequence>
<gene>
    <name evidence="2" type="ORF">POM88_005453</name>
</gene>
<proteinExistence type="predicted"/>
<reference evidence="2" key="1">
    <citation type="submission" date="2023-02" db="EMBL/GenBank/DDBJ databases">
        <title>Genome of toxic invasive species Heracleum sosnowskyi carries increased number of genes despite the absence of recent whole-genome duplications.</title>
        <authorList>
            <person name="Schelkunov M."/>
            <person name="Shtratnikova V."/>
            <person name="Makarenko M."/>
            <person name="Klepikova A."/>
            <person name="Omelchenko D."/>
            <person name="Novikova G."/>
            <person name="Obukhova E."/>
            <person name="Bogdanov V."/>
            <person name="Penin A."/>
            <person name="Logacheva M."/>
        </authorList>
    </citation>
    <scope>NUCLEOTIDE SEQUENCE</scope>
    <source>
        <strain evidence="2">Hsosn_3</strain>
        <tissue evidence="2">Leaf</tissue>
    </source>
</reference>
<dbReference type="EMBL" id="JAUIZM010000002">
    <property type="protein sequence ID" value="KAK1395590.1"/>
    <property type="molecule type" value="Genomic_DNA"/>
</dbReference>
<organism evidence="2 3">
    <name type="scientific">Heracleum sosnowskyi</name>
    <dbReference type="NCBI Taxonomy" id="360622"/>
    <lineage>
        <taxon>Eukaryota</taxon>
        <taxon>Viridiplantae</taxon>
        <taxon>Streptophyta</taxon>
        <taxon>Embryophyta</taxon>
        <taxon>Tracheophyta</taxon>
        <taxon>Spermatophyta</taxon>
        <taxon>Magnoliopsida</taxon>
        <taxon>eudicotyledons</taxon>
        <taxon>Gunneridae</taxon>
        <taxon>Pentapetalae</taxon>
        <taxon>asterids</taxon>
        <taxon>campanulids</taxon>
        <taxon>Apiales</taxon>
        <taxon>Apiaceae</taxon>
        <taxon>Apioideae</taxon>
        <taxon>apioid superclade</taxon>
        <taxon>Tordylieae</taxon>
        <taxon>Tordyliinae</taxon>
        <taxon>Heracleum</taxon>
    </lineage>
</organism>
<dbReference type="AlphaFoldDB" id="A0AAD8J4G3"/>
<keyword evidence="3" id="KW-1185">Reference proteome</keyword>
<feature type="region of interest" description="Disordered" evidence="1">
    <location>
        <begin position="33"/>
        <end position="130"/>
    </location>
</feature>
<dbReference type="Proteomes" id="UP001237642">
    <property type="component" value="Unassembled WGS sequence"/>
</dbReference>
<feature type="compositionally biased region" description="Low complexity" evidence="1">
    <location>
        <begin position="54"/>
        <end position="107"/>
    </location>
</feature>
<feature type="region of interest" description="Disordered" evidence="1">
    <location>
        <begin position="171"/>
        <end position="190"/>
    </location>
</feature>
<protein>
    <submittedName>
        <fullName evidence="2">Uncharacterized protein</fullName>
    </submittedName>
</protein>
<accession>A0AAD8J4G3</accession>
<evidence type="ECO:0000313" key="2">
    <source>
        <dbReference type="EMBL" id="KAK1395590.1"/>
    </source>
</evidence>